<accession>A0ABQ7XVZ2</accession>
<dbReference type="Pfam" id="PF03384">
    <property type="entry name" value="DUF287"/>
    <property type="match status" value="1"/>
</dbReference>
<feature type="region of interest" description="Disordered" evidence="1">
    <location>
        <begin position="245"/>
        <end position="426"/>
    </location>
</feature>
<feature type="domain" description="DUF287" evidence="2">
    <location>
        <begin position="78"/>
        <end position="129"/>
    </location>
</feature>
<proteinExistence type="predicted"/>
<dbReference type="EMBL" id="JAGKQM010000019">
    <property type="protein sequence ID" value="KAH0860125.1"/>
    <property type="molecule type" value="Genomic_DNA"/>
</dbReference>
<feature type="compositionally biased region" description="Basic residues" evidence="1">
    <location>
        <begin position="295"/>
        <end position="318"/>
    </location>
</feature>
<feature type="region of interest" description="Disordered" evidence="1">
    <location>
        <begin position="450"/>
        <end position="503"/>
    </location>
</feature>
<feature type="compositionally biased region" description="Basic and acidic residues" evidence="1">
    <location>
        <begin position="455"/>
        <end position="477"/>
    </location>
</feature>
<feature type="compositionally biased region" description="Basic and acidic residues" evidence="1">
    <location>
        <begin position="245"/>
        <end position="267"/>
    </location>
</feature>
<organism evidence="3 4">
    <name type="scientific">Brassica napus</name>
    <name type="common">Rape</name>
    <dbReference type="NCBI Taxonomy" id="3708"/>
    <lineage>
        <taxon>Eukaryota</taxon>
        <taxon>Viridiplantae</taxon>
        <taxon>Streptophyta</taxon>
        <taxon>Embryophyta</taxon>
        <taxon>Tracheophyta</taxon>
        <taxon>Spermatophyta</taxon>
        <taxon>Magnoliopsida</taxon>
        <taxon>eudicotyledons</taxon>
        <taxon>Gunneridae</taxon>
        <taxon>Pentapetalae</taxon>
        <taxon>rosids</taxon>
        <taxon>malvids</taxon>
        <taxon>Brassicales</taxon>
        <taxon>Brassicaceae</taxon>
        <taxon>Brassiceae</taxon>
        <taxon>Brassica</taxon>
    </lineage>
</organism>
<feature type="compositionally biased region" description="Basic and acidic residues" evidence="1">
    <location>
        <begin position="13"/>
        <end position="37"/>
    </location>
</feature>
<evidence type="ECO:0000313" key="3">
    <source>
        <dbReference type="EMBL" id="KAH0860125.1"/>
    </source>
</evidence>
<sequence>MLEVMKGNQKGVPNERRRQSLRIQKPDSIAKRPEPRVHKSSKKSKKSRPVREPVRAQSVESLSASDESEREGSEREVINSVLVPTIGEQIMLARIIDEEREYDRQGSPSDTWNYWLNVKQKNIWWKELYELDQAARGVLPKNKDKEKVTFAEGSSSNSGLDSRLQGLEERILEFMGEGFVGLHVTVETKLEALGSRMSHIEKNQRILKRRAKKMEDKLTSIESKVEPSHGEDMDFRQWDYGTYEEKEKANSEKDKANAEQEAGKENDNIENTEQEAERKNDEEGEEKRLMTMLSKRMRKRRKIVRLMSKTRKTRKKKRLEGNNEEEGEEKEAETSDEEKENSEDDEKVEEKVVESEAEGEDDQAEVEGKRIKKKKLKGKSLKPGSKIRRKVESEAREAEIEKGTPTPPRGNQTEGTPTPPRGRTKAMAARRLVTRTMEGEPGKGVEVVAEEACETEEKSRKKVAEEEKKRRGCERSCRGQAGETEGKSRKKVAEEEKKEEEAVKVVEEQAGEVVEEQAGEIVEEYTEEEKQRLIMVVYKEAPSPWIMHRCKENAAVAVPKKSGRPKEITVGADSFHGGEEA</sequence>
<evidence type="ECO:0000259" key="2">
    <source>
        <dbReference type="Pfam" id="PF03384"/>
    </source>
</evidence>
<dbReference type="Proteomes" id="UP000824890">
    <property type="component" value="Unassembled WGS sequence"/>
</dbReference>
<feature type="compositionally biased region" description="Basic residues" evidence="1">
    <location>
        <begin position="38"/>
        <end position="48"/>
    </location>
</feature>
<gene>
    <name evidence="3" type="ORF">HID58_088386</name>
</gene>
<reference evidence="3 4" key="1">
    <citation type="submission" date="2021-05" db="EMBL/GenBank/DDBJ databases">
        <title>Genome Assembly of Synthetic Allotetraploid Brassica napus Reveals Homoeologous Exchanges between Subgenomes.</title>
        <authorList>
            <person name="Davis J.T."/>
        </authorList>
    </citation>
    <scope>NUCLEOTIDE SEQUENCE [LARGE SCALE GENOMIC DNA]</scope>
    <source>
        <strain evidence="4">cv. Da-Ae</strain>
        <tissue evidence="3">Seedling</tissue>
    </source>
</reference>
<feature type="compositionally biased region" description="Acidic residues" evidence="1">
    <location>
        <begin position="355"/>
        <end position="365"/>
    </location>
</feature>
<protein>
    <recommendedName>
        <fullName evidence="2">DUF287 domain-containing protein</fullName>
    </recommendedName>
</protein>
<feature type="compositionally biased region" description="Basic and acidic residues" evidence="1">
    <location>
        <begin position="484"/>
        <end position="503"/>
    </location>
</feature>
<dbReference type="InterPro" id="IPR005048">
    <property type="entry name" value="DUF287"/>
</dbReference>
<comment type="caution">
    <text evidence="3">The sequence shown here is derived from an EMBL/GenBank/DDBJ whole genome shotgun (WGS) entry which is preliminary data.</text>
</comment>
<feature type="compositionally biased region" description="Acidic residues" evidence="1">
    <location>
        <begin position="322"/>
        <end position="347"/>
    </location>
</feature>
<feature type="compositionally biased region" description="Basic and acidic residues" evidence="1">
    <location>
        <begin position="390"/>
        <end position="402"/>
    </location>
</feature>
<feature type="compositionally biased region" description="Basic and acidic residues" evidence="1">
    <location>
        <begin position="275"/>
        <end position="289"/>
    </location>
</feature>
<feature type="region of interest" description="Disordered" evidence="1">
    <location>
        <begin position="558"/>
        <end position="581"/>
    </location>
</feature>
<name>A0ABQ7XVZ2_BRANA</name>
<evidence type="ECO:0000313" key="4">
    <source>
        <dbReference type="Proteomes" id="UP000824890"/>
    </source>
</evidence>
<evidence type="ECO:0000256" key="1">
    <source>
        <dbReference type="SAM" id="MobiDB-lite"/>
    </source>
</evidence>
<feature type="compositionally biased region" description="Basic residues" evidence="1">
    <location>
        <begin position="370"/>
        <end position="389"/>
    </location>
</feature>
<feature type="region of interest" description="Disordered" evidence="1">
    <location>
        <begin position="1"/>
        <end position="76"/>
    </location>
</feature>
<keyword evidence="4" id="KW-1185">Reference proteome</keyword>